<evidence type="ECO:0000256" key="1">
    <source>
        <dbReference type="SAM" id="MobiDB-lite"/>
    </source>
</evidence>
<dbReference type="Proteomes" id="UP000663868">
    <property type="component" value="Unassembled WGS sequence"/>
</dbReference>
<sequence>MSIGKSSVPHNVLELEDNDFFEFVKFFSGAKLASLIEFQDINTAQCLLACDDPFYILSLDSDDLLDLQKKTCVKLNSNGFVVLPGLTSKIRTNVNTTIDTSLSNQVMNNVTNLTQISIQESINSLSSTTDTYTTEDKLKQHLIHLINDWCTKTADSNDRSAFRLKEDVDYQIMINLLSDKVIIECQCGAKSVLGQKSNRYILSNFIRHLTHKKPCSMVQRKLVDIRENTSINVVTDNSHINEPVNEEINIISNSASSVSPQREKRTRNRTLESSLSKKKKST</sequence>
<feature type="region of interest" description="Disordered" evidence="1">
    <location>
        <begin position="251"/>
        <end position="282"/>
    </location>
</feature>
<dbReference type="EMBL" id="CAJNOE010002170">
    <property type="protein sequence ID" value="CAF1471148.1"/>
    <property type="molecule type" value="Genomic_DNA"/>
</dbReference>
<protein>
    <submittedName>
        <fullName evidence="2">Uncharacterized protein</fullName>
    </submittedName>
</protein>
<feature type="compositionally biased region" description="Low complexity" evidence="1">
    <location>
        <begin position="251"/>
        <end position="260"/>
    </location>
</feature>
<evidence type="ECO:0000313" key="3">
    <source>
        <dbReference type="EMBL" id="CAF4106688.1"/>
    </source>
</evidence>
<name>A0A815R1F5_9BILA</name>
<gene>
    <name evidence="2" type="ORF">IZO911_LOCUS43461</name>
    <name evidence="3" type="ORF">KXQ929_LOCUS34844</name>
</gene>
<dbReference type="AlphaFoldDB" id="A0A815R1F5"/>
<reference evidence="2" key="1">
    <citation type="submission" date="2021-02" db="EMBL/GenBank/DDBJ databases">
        <authorList>
            <person name="Nowell W R."/>
        </authorList>
    </citation>
    <scope>NUCLEOTIDE SEQUENCE</scope>
</reference>
<dbReference type="Proteomes" id="UP000663860">
    <property type="component" value="Unassembled WGS sequence"/>
</dbReference>
<proteinExistence type="predicted"/>
<comment type="caution">
    <text evidence="2">The sequence shown here is derived from an EMBL/GenBank/DDBJ whole genome shotgun (WGS) entry which is preliminary data.</text>
</comment>
<accession>A0A815R1F5</accession>
<evidence type="ECO:0000313" key="2">
    <source>
        <dbReference type="EMBL" id="CAF1471148.1"/>
    </source>
</evidence>
<organism evidence="2 4">
    <name type="scientific">Adineta steineri</name>
    <dbReference type="NCBI Taxonomy" id="433720"/>
    <lineage>
        <taxon>Eukaryota</taxon>
        <taxon>Metazoa</taxon>
        <taxon>Spiralia</taxon>
        <taxon>Gnathifera</taxon>
        <taxon>Rotifera</taxon>
        <taxon>Eurotatoria</taxon>
        <taxon>Bdelloidea</taxon>
        <taxon>Adinetida</taxon>
        <taxon>Adinetidae</taxon>
        <taxon>Adineta</taxon>
    </lineage>
</organism>
<evidence type="ECO:0000313" key="4">
    <source>
        <dbReference type="Proteomes" id="UP000663860"/>
    </source>
</evidence>
<dbReference type="EMBL" id="CAJOBB010004871">
    <property type="protein sequence ID" value="CAF4106688.1"/>
    <property type="molecule type" value="Genomic_DNA"/>
</dbReference>